<dbReference type="InterPro" id="IPR008257">
    <property type="entry name" value="Pept_M19"/>
</dbReference>
<comment type="cofactor">
    <cofactor evidence="1">
        <name>Zn(2+)</name>
        <dbReference type="ChEBI" id="CHEBI:29105"/>
    </cofactor>
</comment>
<dbReference type="Pfam" id="PF01244">
    <property type="entry name" value="Peptidase_M19"/>
    <property type="match status" value="1"/>
</dbReference>
<evidence type="ECO:0000256" key="2">
    <source>
        <dbReference type="SAM" id="MobiDB-lite"/>
    </source>
</evidence>
<dbReference type="SUPFAM" id="SSF51556">
    <property type="entry name" value="Metallo-dependent hydrolases"/>
    <property type="match status" value="1"/>
</dbReference>
<keyword evidence="1" id="KW-0378">Hydrolase</keyword>
<dbReference type="InterPro" id="IPR032466">
    <property type="entry name" value="Metal_Hydrolase"/>
</dbReference>
<gene>
    <name evidence="3" type="primary">DPEP1</name>
    <name evidence="3" type="ORF">HDU87_008823</name>
</gene>
<keyword evidence="1" id="KW-0224">Dipeptidase</keyword>
<dbReference type="AlphaFoldDB" id="A0AAD5XLW3"/>
<name>A0AAD5XLW3_9FUNG</name>
<keyword evidence="4" id="KW-1185">Reference proteome</keyword>
<dbReference type="CDD" id="cd01301">
    <property type="entry name" value="rDP_like"/>
    <property type="match status" value="1"/>
</dbReference>
<dbReference type="PROSITE" id="PS00869">
    <property type="entry name" value="RENAL_DIPEPTIDASE_1"/>
    <property type="match status" value="1"/>
</dbReference>
<comment type="similarity">
    <text evidence="1">Belongs to the metallo-dependent hydrolases superfamily. Peptidase M19 family.</text>
</comment>
<evidence type="ECO:0000256" key="1">
    <source>
        <dbReference type="RuleBase" id="RU341113"/>
    </source>
</evidence>
<dbReference type="GO" id="GO:0070573">
    <property type="term" value="F:metallodipeptidase activity"/>
    <property type="evidence" value="ECO:0007669"/>
    <property type="project" value="InterPro"/>
</dbReference>
<dbReference type="GO" id="GO:0006508">
    <property type="term" value="P:proteolysis"/>
    <property type="evidence" value="ECO:0007669"/>
    <property type="project" value="UniProtKB-KW"/>
</dbReference>
<dbReference type="PROSITE" id="PS51365">
    <property type="entry name" value="RENAL_DIPEPTIDASE_2"/>
    <property type="match status" value="1"/>
</dbReference>
<protein>
    <recommendedName>
        <fullName evidence="1">Dipeptidase</fullName>
        <ecNumber evidence="1">3.4.13.19</ecNumber>
    </recommendedName>
</protein>
<organism evidence="3 4">
    <name type="scientific">Geranomyces variabilis</name>
    <dbReference type="NCBI Taxonomy" id="109894"/>
    <lineage>
        <taxon>Eukaryota</taxon>
        <taxon>Fungi</taxon>
        <taxon>Fungi incertae sedis</taxon>
        <taxon>Chytridiomycota</taxon>
        <taxon>Chytridiomycota incertae sedis</taxon>
        <taxon>Chytridiomycetes</taxon>
        <taxon>Spizellomycetales</taxon>
        <taxon>Powellomycetaceae</taxon>
        <taxon>Geranomyces</taxon>
    </lineage>
</organism>
<comment type="caution">
    <text evidence="3">The sequence shown here is derived from an EMBL/GenBank/DDBJ whole genome shotgun (WGS) entry which is preliminary data.</text>
</comment>
<evidence type="ECO:0000313" key="4">
    <source>
        <dbReference type="Proteomes" id="UP001212152"/>
    </source>
</evidence>
<keyword evidence="1" id="KW-0479">Metal-binding</keyword>
<dbReference type="EMBL" id="JADGJQ010000098">
    <property type="protein sequence ID" value="KAJ3170106.1"/>
    <property type="molecule type" value="Genomic_DNA"/>
</dbReference>
<proteinExistence type="inferred from homology"/>
<evidence type="ECO:0000313" key="3">
    <source>
        <dbReference type="EMBL" id="KAJ3170106.1"/>
    </source>
</evidence>
<dbReference type="PANTHER" id="PTHR10443:SF12">
    <property type="entry name" value="DIPEPTIDASE"/>
    <property type="match status" value="1"/>
</dbReference>
<reference evidence="3" key="1">
    <citation type="submission" date="2020-05" db="EMBL/GenBank/DDBJ databases">
        <title>Phylogenomic resolution of chytrid fungi.</title>
        <authorList>
            <person name="Stajich J.E."/>
            <person name="Amses K."/>
            <person name="Simmons R."/>
            <person name="Seto K."/>
            <person name="Myers J."/>
            <person name="Bonds A."/>
            <person name="Quandt C.A."/>
            <person name="Barry K."/>
            <person name="Liu P."/>
            <person name="Grigoriev I."/>
            <person name="Longcore J.E."/>
            <person name="James T.Y."/>
        </authorList>
    </citation>
    <scope>NUCLEOTIDE SEQUENCE</scope>
    <source>
        <strain evidence="3">JEL0379</strain>
    </source>
</reference>
<keyword evidence="1" id="KW-0645">Protease</keyword>
<keyword evidence="1" id="KW-0482">Metalloprotease</keyword>
<comment type="catalytic activity">
    <reaction evidence="1">
        <text>an L-aminoacyl-L-amino acid + H2O = 2 an L-alpha-amino acid</text>
        <dbReference type="Rhea" id="RHEA:48940"/>
        <dbReference type="ChEBI" id="CHEBI:15377"/>
        <dbReference type="ChEBI" id="CHEBI:59869"/>
        <dbReference type="ChEBI" id="CHEBI:77460"/>
        <dbReference type="EC" id="3.4.13.19"/>
    </reaction>
</comment>
<dbReference type="Gene3D" id="3.20.20.140">
    <property type="entry name" value="Metal-dependent hydrolases"/>
    <property type="match status" value="1"/>
</dbReference>
<keyword evidence="1" id="KW-0862">Zinc</keyword>
<dbReference type="GO" id="GO:0046872">
    <property type="term" value="F:metal ion binding"/>
    <property type="evidence" value="ECO:0007669"/>
    <property type="project" value="UniProtKB-UniRule"/>
</dbReference>
<feature type="region of interest" description="Disordered" evidence="2">
    <location>
        <begin position="1"/>
        <end position="28"/>
    </location>
</feature>
<dbReference type="InterPro" id="IPR000180">
    <property type="entry name" value="Dipep_AS"/>
</dbReference>
<dbReference type="Proteomes" id="UP001212152">
    <property type="component" value="Unassembled WGS sequence"/>
</dbReference>
<dbReference type="EC" id="3.4.13.19" evidence="1"/>
<accession>A0AAD5XLW3</accession>
<dbReference type="PANTHER" id="PTHR10443">
    <property type="entry name" value="MICROSOMAL DIPEPTIDASE"/>
    <property type="match status" value="1"/>
</dbReference>
<sequence length="458" mass="50397">MRSAEKSLLPGGHTHHHNHQDPTARSYYNGRHYRRFADDAKRATPTRLLSPVKLAIALTLSLVALLLFHCSRGPRGASSGYTLQETEEEEALNENDYLGRAHQILKRVPLIDGHNDLPIRLQATHSGKLSGVNLTDLPGFHTDLTRLKAGGVSGQFWSGFIPCRQDFTHYTDDVRFTLEQIDLIHRIVRSAPNNQLEFARTAADIRRIHKHGRLASLIGLEGGHQIDNSLAALRQYYDLGVRYLTLTHVCNTAWADSAGAPSPPLHGGLTPTFGRAVIAEMNRIGMMVDLSHVSHATMRDVLNATLAPVIFSHSAAAAICKIERNVPDDVLARLDANSTRTDGVVMVNFYPRFVSCAAESSLEAVAHHIEHIARVAGWKHVGLGSDFDGIDVVPVGLEDVSKYPYLIAELLRRGATTKQVEGVVGENLLRVMERVEKVAHGLRHLPPSEATLAMNKTC</sequence>